<evidence type="ECO:0000256" key="2">
    <source>
        <dbReference type="ARBA" id="ARBA00022729"/>
    </source>
</evidence>
<accession>A0A0S4IR61</accession>
<dbReference type="Gene3D" id="3.80.10.10">
    <property type="entry name" value="Ribonuclease Inhibitor"/>
    <property type="match status" value="3"/>
</dbReference>
<keyword evidence="2 3" id="KW-0732">Signal</keyword>
<gene>
    <name evidence="4" type="ORF">BSAL_62230</name>
</gene>
<sequence length="404" mass="43292">MQVTTTSAFLVAVLLSVASLVSATPAAQVSALEELFKSTNGHQWTGECGNGWASTTVPTCSWFGVTCDGSDNVIGLTLVQCGLDGPLPLGLTALEHLQFLALNFNSIRGPLPEWSSDFTELVSISLFNNSITGPLPGSWANLVNVTSISLEYNAISGPLPDAWGNFSSNSLATLTLQHNAITGPLPAAWGMYSLPQSITTLMLSHNAIDGALPMEWFPFISNTLGLSHNSLSGELPSWTGTSFSDMIGTLDLSYNQFSGVIPPWTGINQVSLLNISNNNLGGWIPASWTSMSYTTLDLSNNQLNGTLLAPWSGYVNYLHLQGNALSGDLSNFLNSFLSQTYTLDLSNNAFTGVLPLLTYSNWQCSNCECSLNLENNFLTGPISEEFCGVLSSVFFLAIPQRNKC</sequence>
<feature type="chain" id="PRO_5006621487" evidence="3">
    <location>
        <begin position="24"/>
        <end position="404"/>
    </location>
</feature>
<dbReference type="GO" id="GO:0016020">
    <property type="term" value="C:membrane"/>
    <property type="evidence" value="ECO:0007669"/>
    <property type="project" value="UniProtKB-SubCell"/>
</dbReference>
<organism evidence="4 5">
    <name type="scientific">Bodo saltans</name>
    <name type="common">Flagellated protozoan</name>
    <dbReference type="NCBI Taxonomy" id="75058"/>
    <lineage>
        <taxon>Eukaryota</taxon>
        <taxon>Discoba</taxon>
        <taxon>Euglenozoa</taxon>
        <taxon>Kinetoplastea</taxon>
        <taxon>Metakinetoplastina</taxon>
        <taxon>Eubodonida</taxon>
        <taxon>Bodonidae</taxon>
        <taxon>Bodo</taxon>
    </lineage>
</organism>
<dbReference type="InterPro" id="IPR051716">
    <property type="entry name" value="Plant_RL_S/T_kinase"/>
</dbReference>
<protein>
    <submittedName>
        <fullName evidence="4">GP46-like surface antigen, putative</fullName>
    </submittedName>
</protein>
<evidence type="ECO:0000313" key="5">
    <source>
        <dbReference type="Proteomes" id="UP000051952"/>
    </source>
</evidence>
<dbReference type="Pfam" id="PF00560">
    <property type="entry name" value="LRR_1"/>
    <property type="match status" value="4"/>
</dbReference>
<dbReference type="VEuPathDB" id="TriTrypDB:BSAL_62230"/>
<dbReference type="EMBL" id="CYKH01000316">
    <property type="protein sequence ID" value="CUF40410.1"/>
    <property type="molecule type" value="Genomic_DNA"/>
</dbReference>
<dbReference type="AlphaFoldDB" id="A0A0S4IR61"/>
<comment type="subcellular location">
    <subcellularLocation>
        <location evidence="1">Membrane</location>
        <topology evidence="1">Single-pass membrane protein</topology>
    </subcellularLocation>
</comment>
<dbReference type="InterPro" id="IPR001611">
    <property type="entry name" value="Leu-rich_rpt"/>
</dbReference>
<dbReference type="Proteomes" id="UP000051952">
    <property type="component" value="Unassembled WGS sequence"/>
</dbReference>
<evidence type="ECO:0000256" key="3">
    <source>
        <dbReference type="SAM" id="SignalP"/>
    </source>
</evidence>
<reference evidence="5" key="1">
    <citation type="submission" date="2015-09" db="EMBL/GenBank/DDBJ databases">
        <authorList>
            <consortium name="Pathogen Informatics"/>
        </authorList>
    </citation>
    <scope>NUCLEOTIDE SEQUENCE [LARGE SCALE GENOMIC DNA]</scope>
    <source>
        <strain evidence="5">Lake Konstanz</strain>
    </source>
</reference>
<dbReference type="OrthoDB" id="1394818at2759"/>
<dbReference type="InterPro" id="IPR032675">
    <property type="entry name" value="LRR_dom_sf"/>
</dbReference>
<name>A0A0S4IR61_BODSA</name>
<dbReference type="PANTHER" id="PTHR48053:SF71">
    <property type="entry name" value="LEUCINE RICH REPEAT FAMILY PROTEIN, EXPRESSED"/>
    <property type="match status" value="1"/>
</dbReference>
<dbReference type="SUPFAM" id="SSF52058">
    <property type="entry name" value="L domain-like"/>
    <property type="match status" value="1"/>
</dbReference>
<keyword evidence="5" id="KW-1185">Reference proteome</keyword>
<dbReference type="PANTHER" id="PTHR48053">
    <property type="entry name" value="LEUCINE RICH REPEAT FAMILY PROTEIN, EXPRESSED"/>
    <property type="match status" value="1"/>
</dbReference>
<feature type="signal peptide" evidence="3">
    <location>
        <begin position="1"/>
        <end position="23"/>
    </location>
</feature>
<proteinExistence type="predicted"/>
<evidence type="ECO:0000313" key="4">
    <source>
        <dbReference type="EMBL" id="CUF40410.1"/>
    </source>
</evidence>
<evidence type="ECO:0000256" key="1">
    <source>
        <dbReference type="ARBA" id="ARBA00004167"/>
    </source>
</evidence>